<dbReference type="PROSITE" id="PS50089">
    <property type="entry name" value="ZF_RING_2"/>
    <property type="match status" value="1"/>
</dbReference>
<feature type="compositionally biased region" description="Basic residues" evidence="12">
    <location>
        <begin position="11"/>
        <end position="20"/>
    </location>
</feature>
<evidence type="ECO:0000256" key="6">
    <source>
        <dbReference type="ARBA" id="ARBA00022723"/>
    </source>
</evidence>
<dbReference type="EC" id="2.3.2.31" evidence="4"/>
<dbReference type="PROSITE" id="PS51873">
    <property type="entry name" value="TRIAD"/>
    <property type="match status" value="1"/>
</dbReference>
<feature type="compositionally biased region" description="Low complexity" evidence="12">
    <location>
        <begin position="1012"/>
        <end position="1021"/>
    </location>
</feature>
<dbReference type="Gene3D" id="3.30.40.10">
    <property type="entry name" value="Zinc/RING finger domain, C3HC4 (zinc finger)"/>
    <property type="match status" value="1"/>
</dbReference>
<dbReference type="InterPro" id="IPR031127">
    <property type="entry name" value="E3_UB_ligase_RBR"/>
</dbReference>
<feature type="compositionally biased region" description="Basic and acidic residues" evidence="12">
    <location>
        <begin position="723"/>
        <end position="744"/>
    </location>
</feature>
<evidence type="ECO:0000256" key="5">
    <source>
        <dbReference type="ARBA" id="ARBA00022679"/>
    </source>
</evidence>
<feature type="compositionally biased region" description="Low complexity" evidence="12">
    <location>
        <begin position="208"/>
        <end position="223"/>
    </location>
</feature>
<feature type="compositionally biased region" description="Low complexity" evidence="12">
    <location>
        <begin position="1168"/>
        <end position="1183"/>
    </location>
</feature>
<keyword evidence="6" id="KW-0479">Metal-binding</keyword>
<feature type="domain" description="RING-type" evidence="13">
    <location>
        <begin position="286"/>
        <end position="331"/>
    </location>
</feature>
<feature type="region of interest" description="Disordered" evidence="12">
    <location>
        <begin position="784"/>
        <end position="808"/>
    </location>
</feature>
<evidence type="ECO:0000256" key="11">
    <source>
        <dbReference type="PROSITE-ProRule" id="PRU00175"/>
    </source>
</evidence>
<comment type="function">
    <text evidence="2">Might act as an E3 ubiquitin-protein ligase, or as part of E3 complex, which accepts ubiquitin from specific E2 ubiquitin-conjugating enzymes and then transfers it to substrates.</text>
</comment>
<feature type="compositionally biased region" description="Low complexity" evidence="12">
    <location>
        <begin position="637"/>
        <end position="649"/>
    </location>
</feature>
<feature type="region of interest" description="Disordered" evidence="12">
    <location>
        <begin position="1616"/>
        <end position="1670"/>
    </location>
</feature>
<dbReference type="InterPro" id="IPR013083">
    <property type="entry name" value="Znf_RING/FYVE/PHD"/>
</dbReference>
<feature type="compositionally biased region" description="Basic and acidic residues" evidence="12">
    <location>
        <begin position="799"/>
        <end position="808"/>
    </location>
</feature>
<feature type="region of interest" description="Disordered" evidence="12">
    <location>
        <begin position="1482"/>
        <end position="1519"/>
    </location>
</feature>
<evidence type="ECO:0000256" key="1">
    <source>
        <dbReference type="ARBA" id="ARBA00001798"/>
    </source>
</evidence>
<feature type="compositionally biased region" description="Polar residues" evidence="12">
    <location>
        <begin position="1772"/>
        <end position="1784"/>
    </location>
</feature>
<evidence type="ECO:0000256" key="3">
    <source>
        <dbReference type="ARBA" id="ARBA00005884"/>
    </source>
</evidence>
<feature type="compositionally biased region" description="Low complexity" evidence="12">
    <location>
        <begin position="1617"/>
        <end position="1631"/>
    </location>
</feature>
<organism evidence="15 16">
    <name type="scientific">Volvox africanus</name>
    <dbReference type="NCBI Taxonomy" id="51714"/>
    <lineage>
        <taxon>Eukaryota</taxon>
        <taxon>Viridiplantae</taxon>
        <taxon>Chlorophyta</taxon>
        <taxon>core chlorophytes</taxon>
        <taxon>Chlorophyceae</taxon>
        <taxon>CS clade</taxon>
        <taxon>Chlamydomonadales</taxon>
        <taxon>Volvocaceae</taxon>
        <taxon>Volvox</taxon>
    </lineage>
</organism>
<gene>
    <name evidence="15" type="ORF">Vafri_5237</name>
</gene>
<dbReference type="InterPro" id="IPR002867">
    <property type="entry name" value="IBR_dom"/>
</dbReference>
<evidence type="ECO:0000256" key="2">
    <source>
        <dbReference type="ARBA" id="ARBA00003976"/>
    </source>
</evidence>
<evidence type="ECO:0000256" key="9">
    <source>
        <dbReference type="ARBA" id="ARBA00022786"/>
    </source>
</evidence>
<feature type="compositionally biased region" description="Low complexity" evidence="12">
    <location>
        <begin position="1482"/>
        <end position="1497"/>
    </location>
</feature>
<feature type="region of interest" description="Disordered" evidence="12">
    <location>
        <begin position="563"/>
        <end position="592"/>
    </location>
</feature>
<comment type="catalytic activity">
    <reaction evidence="1">
        <text>[E2 ubiquitin-conjugating enzyme]-S-ubiquitinyl-L-cysteine + [acceptor protein]-L-lysine = [E2 ubiquitin-conjugating enzyme]-L-cysteine + [acceptor protein]-N(6)-ubiquitinyl-L-lysine.</text>
        <dbReference type="EC" id="2.3.2.31"/>
    </reaction>
</comment>
<feature type="region of interest" description="Disordered" evidence="12">
    <location>
        <begin position="723"/>
        <end position="767"/>
    </location>
</feature>
<feature type="region of interest" description="Disordered" evidence="12">
    <location>
        <begin position="182"/>
        <end position="223"/>
    </location>
</feature>
<dbReference type="Proteomes" id="UP000747399">
    <property type="component" value="Unassembled WGS sequence"/>
</dbReference>
<dbReference type="EMBL" id="BNCO01000006">
    <property type="protein sequence ID" value="GIL48815.1"/>
    <property type="molecule type" value="Genomic_DNA"/>
</dbReference>
<accession>A0A8J4EWU6</accession>
<dbReference type="SMART" id="SM00647">
    <property type="entry name" value="IBR"/>
    <property type="match status" value="2"/>
</dbReference>
<keyword evidence="5" id="KW-0808">Transferase</keyword>
<proteinExistence type="inferred from homology"/>
<dbReference type="InterPro" id="IPR001841">
    <property type="entry name" value="Znf_RING"/>
</dbReference>
<evidence type="ECO:0000256" key="12">
    <source>
        <dbReference type="SAM" id="MobiDB-lite"/>
    </source>
</evidence>
<feature type="region of interest" description="Disordered" evidence="12">
    <location>
        <begin position="2065"/>
        <end position="2084"/>
    </location>
</feature>
<keyword evidence="16" id="KW-1185">Reference proteome</keyword>
<feature type="compositionally biased region" description="Basic and acidic residues" evidence="12">
    <location>
        <begin position="1081"/>
        <end position="1090"/>
    </location>
</feature>
<evidence type="ECO:0000256" key="7">
    <source>
        <dbReference type="ARBA" id="ARBA00022737"/>
    </source>
</evidence>
<dbReference type="InterPro" id="IPR017907">
    <property type="entry name" value="Znf_RING_CS"/>
</dbReference>
<feature type="compositionally biased region" description="Low complexity" evidence="12">
    <location>
        <begin position="745"/>
        <end position="758"/>
    </location>
</feature>
<keyword evidence="7" id="KW-0677">Repeat</keyword>
<dbReference type="Pfam" id="PF01485">
    <property type="entry name" value="IBR"/>
    <property type="match status" value="1"/>
</dbReference>
<evidence type="ECO:0000313" key="16">
    <source>
        <dbReference type="Proteomes" id="UP000747399"/>
    </source>
</evidence>
<evidence type="ECO:0000313" key="15">
    <source>
        <dbReference type="EMBL" id="GIL48815.1"/>
    </source>
</evidence>
<dbReference type="CDD" id="cd22582">
    <property type="entry name" value="BRcat_RBR_unk"/>
    <property type="match status" value="1"/>
</dbReference>
<feature type="compositionally biased region" description="Basic and acidic residues" evidence="12">
    <location>
        <begin position="828"/>
        <end position="842"/>
    </location>
</feature>
<feature type="region of interest" description="Disordered" evidence="12">
    <location>
        <begin position="1005"/>
        <end position="1134"/>
    </location>
</feature>
<feature type="region of interest" description="Disordered" evidence="12">
    <location>
        <begin position="1750"/>
        <end position="1784"/>
    </location>
</feature>
<feature type="region of interest" description="Disordered" evidence="12">
    <location>
        <begin position="886"/>
        <end position="975"/>
    </location>
</feature>
<feature type="compositionally biased region" description="Acidic residues" evidence="12">
    <location>
        <begin position="1361"/>
        <end position="1380"/>
    </location>
</feature>
<evidence type="ECO:0000259" key="13">
    <source>
        <dbReference type="PROSITE" id="PS50089"/>
    </source>
</evidence>
<dbReference type="Pfam" id="PF22191">
    <property type="entry name" value="IBR_1"/>
    <property type="match status" value="1"/>
</dbReference>
<feature type="compositionally biased region" description="Low complexity" evidence="12">
    <location>
        <begin position="1232"/>
        <end position="1249"/>
    </location>
</feature>
<keyword evidence="9" id="KW-0833">Ubl conjugation pathway</keyword>
<feature type="compositionally biased region" description="Basic and acidic residues" evidence="12">
    <location>
        <begin position="1632"/>
        <end position="1654"/>
    </location>
</feature>
<dbReference type="GO" id="GO:0016567">
    <property type="term" value="P:protein ubiquitination"/>
    <property type="evidence" value="ECO:0007669"/>
    <property type="project" value="InterPro"/>
</dbReference>
<feature type="domain" description="RING-type" evidence="14">
    <location>
        <begin position="282"/>
        <end position="513"/>
    </location>
</feature>
<feature type="region of interest" description="Disordered" evidence="12">
    <location>
        <begin position="828"/>
        <end position="856"/>
    </location>
</feature>
<comment type="similarity">
    <text evidence="3">Belongs to the RBR family. Ariadne subfamily.</text>
</comment>
<feature type="region of interest" description="Disordered" evidence="12">
    <location>
        <begin position="1168"/>
        <end position="1262"/>
    </location>
</feature>
<dbReference type="GO" id="GO:0061630">
    <property type="term" value="F:ubiquitin protein ligase activity"/>
    <property type="evidence" value="ECO:0007669"/>
    <property type="project" value="UniProtKB-EC"/>
</dbReference>
<name>A0A8J4EWU6_9CHLO</name>
<comment type="caution">
    <text evidence="15">The sequence shown here is derived from an EMBL/GenBank/DDBJ whole genome shotgun (WGS) entry which is preliminary data.</text>
</comment>
<dbReference type="PANTHER" id="PTHR11685">
    <property type="entry name" value="RBR FAMILY RING FINGER AND IBR DOMAIN-CONTAINING"/>
    <property type="match status" value="1"/>
</dbReference>
<evidence type="ECO:0000256" key="8">
    <source>
        <dbReference type="ARBA" id="ARBA00022771"/>
    </source>
</evidence>
<keyword evidence="10" id="KW-0862">Zinc</keyword>
<feature type="compositionally biased region" description="Low complexity" evidence="12">
    <location>
        <begin position="888"/>
        <end position="923"/>
    </location>
</feature>
<dbReference type="Gene3D" id="1.20.120.1750">
    <property type="match status" value="1"/>
</dbReference>
<feature type="region of interest" description="Disordered" evidence="12">
    <location>
        <begin position="2176"/>
        <end position="2221"/>
    </location>
</feature>
<feature type="region of interest" description="Disordered" evidence="12">
    <location>
        <begin position="612"/>
        <end position="658"/>
    </location>
</feature>
<evidence type="ECO:0000259" key="14">
    <source>
        <dbReference type="PROSITE" id="PS51873"/>
    </source>
</evidence>
<dbReference type="InterPro" id="IPR044066">
    <property type="entry name" value="TRIAD_supradom"/>
</dbReference>
<keyword evidence="8 11" id="KW-0863">Zinc-finger</keyword>
<dbReference type="PROSITE" id="PS00518">
    <property type="entry name" value="ZF_RING_1"/>
    <property type="match status" value="1"/>
</dbReference>
<sequence length="2497" mass="261362">MDGENTELGKLTHKRRRPRRTINAGNEPESSEDSDPLPLRSFVPPTAPPPRALPSACFRRPEMRAWRQGFRPVLRYEPPPPVQMREVIVIDDDEEPPALAGAGSTVHSAEGPQRVTGEGFVGGAGAALDGAPMAAALGPTDLVFGTIARRKVQNIHTRPTMLVKTNGKGAAPIGEGRSLAAGVAAGADPSSQATGDPSAAGASGTRLGSSAATPSGGAGRPAALTSGLPTAAASTAALAAGAARMGAVAAAMASPTAMAIEAPAAAEGGASVAGSVARPVDRQLICGICLDEKPPLVFHTIESCRHQYCRDCLGRHVQLAAREKVFPVRCPQPNCRGTGVSVAEGLQLLDTAEDRDKLMMLEVESSLPQHLRFYCPNPLCSLLMMLDEAEPPENAPARCPGCHKPLCARCRVLWHSGLSCAQHRALQSRPGGGDEAALLGVAGEHGWKPCPQCRHMVELAHGCNHITCKCGAEWCYKCGALWRRVQQPTLLPGPAGAFLRGRSVPTCSCQLWDDNNRRLEQEFRARFYARQGVPADVARRRAVDELADIGILLRNLQRIQQRNPANQEQNQHEQDQIPQRSAAPAGRQSGDVDCRLGFDRMYRGMRLGLGLEMPDREAAQPNANSDHRGDDAGGGPAAAVKPAAEAANGDGNSGRVRSDRALDVGGREAEAALPLGLGLGPALFGPKGGRLRGRRMHLQIQKQVRQDTRVSALAIMPLRVPHDAADGADAGKVESEGQQTREGDASSGSGAAAASVSAMQDSERKQNHHMALQGLLRAALSGRATEVERGNRNVGAQGTDRKAAGAGPHERIQELRTLLDNVFDDGDVKELEEGRGGPESRIPRRRPGPGETPTWLLWGQPMRRMIGKADTVDPILGLPVLHGEHAHVQQGQAQQPQQPQQPSQQSHQVRQQEPQQQPRAVLPVEPPLVEPPGRCILRTLSQGRDKAHGARTTMGADQGMGNDQAQGKAERIAKPGYIRPRPVLWQRPPTFGGLTFQAFVRRESDGDGSGGAAMAAAVDAGPTPSAKRARDFGATEPQGAGKREASNAGLAPVAAAGPSLEPGQHHYSRPTDPPAKRRKADHPPPGDREVGGLNNPGRGAGGPSGNEGSDKSDDVAEGVAPLHSSNSLHPPITKRCYSDRDNDLLGSFSRHLTALRGGAVCRRMAARAAAAPVGQTAPVVQNRNDGRRGGDGASGHGGSNVAPPLMRQETLLAPMKRCRRTDEHRHKRRPVATGGIRGASAAAACSGPGADAGGDSQNKKRGSAGVSLQECVVGRAQQHQKQPTVFPQMERRSLCDGRTSMLGKLENLRSRSGAKDSTHRRLRRFSRFSSSTSATSLSYSSDTEGIGNKYNGNAPDHAGDDTDEDDSGDDGWSSEDEVEQELGNRTSLQPLAAITPAPVPAPALARAPSPALAPPDRFQRHLFEPKRKPTAAGAAARPSQSPQLRGVAAVAHLPFRGPEAHDSRKGDLRTRAIGLCAAPGGSACGSGAPQQQQQQQEGESEAQRKRQGKGGALATHDQPKLGLESSLKELSAIMLRMRDEGHWLQVREDLRSMAESAARDATEAVRARERQLQRDMVRGTAGLASGADAAVAAAASTVATASTAVWAIAIGGGGSANAGTMASGRRGSGADSDSKASKRHEGTSADERLAERRSFRAATEGTQAARTKAQVDGQVAGWRLGPGPKGTDLLLRAECQLSGQKRERSPGTTTGPDQAKLLTGAALARSATAVRECAPVEVAKEAPAPAREVNVDNRVSAAQPAAGSRCPEGRNLGSSSGEQPSQYTGSMRSLAALAGNFPCRRPEEHIARGWGNDELGNGDMDRSILPRTKQDQPNFLRHNFRMAREQQLRHLRGQKQHRAAAANGSLQIVGTPHDPPLAGLDPLEVVAGPSPANGLGITLKQEMDEDGQSAMPLGCEPPIMAGDHEAPRALPEAAATHPANARATCAIRSGSANGRNLTTDMLRLVRSEYASGRNGSDSLLHGAAQWTKVAAEAALTCHKSVRCDQTQSPFAAAATAGQSLRDYSHKSFGLRSNRRVGAETERDADGVGVTRLLTSAPVCGTTEANSAMPAEAAGSSRPRPVPADRMGSRLQVADGDSIPHPSCHALLPEDHAVQALDAVDAGDGMAVDDTPRCTGEARGLRQMTGYTGGLHMDVIPNTILSVLGLGPGLVDEMAVRTAQPSGEERRSGSFTRRRRQRRHSGDCDTSLSSAAGGSGSVADRSNALRGSRGVMAALGGPIDSITHAKAPDRDLLDSGEEGLMIFTAATTATPPPNDAGVATALLVRAPVGGAQEVELQLPVAALPGLLMGPHGRDGQVDAEDIPPAGLIDMDTVMAESGAIADGRPKTAAAADAPTGIIPGQLPGLPMAYEVGASNLTPVAEVAPVSGPPIVGLQVLPADVMQVPADGGGAGGARGPTAATAAAAAAATVTHVATGSDRGPQLAPTPPPIVVQVVLQMIYQGNEPLSQETLGQIRQQLDSLLAGVRQQHRSGHVTQSPH</sequence>
<feature type="compositionally biased region" description="Low complexity" evidence="12">
    <location>
        <begin position="1328"/>
        <end position="1341"/>
    </location>
</feature>
<evidence type="ECO:0000256" key="10">
    <source>
        <dbReference type="ARBA" id="ARBA00022833"/>
    </source>
</evidence>
<feature type="region of interest" description="Disordered" evidence="12">
    <location>
        <begin position="1"/>
        <end position="55"/>
    </location>
</feature>
<dbReference type="SUPFAM" id="SSF57850">
    <property type="entry name" value="RING/U-box"/>
    <property type="match status" value="2"/>
</dbReference>
<reference evidence="15" key="1">
    <citation type="journal article" date="2021" name="Proc. Natl. Acad. Sci. U.S.A.">
        <title>Three genomes in the algal genus Volvox reveal the fate of a haploid sex-determining region after a transition to homothallism.</title>
        <authorList>
            <person name="Yamamoto K."/>
            <person name="Hamaji T."/>
            <person name="Kawai-Toyooka H."/>
            <person name="Matsuzaki R."/>
            <person name="Takahashi F."/>
            <person name="Nishimura Y."/>
            <person name="Kawachi M."/>
            <person name="Noguchi H."/>
            <person name="Minakuchi Y."/>
            <person name="Umen J.G."/>
            <person name="Toyoda A."/>
            <person name="Nozaki H."/>
        </authorList>
    </citation>
    <scope>NUCLEOTIDE SEQUENCE</scope>
    <source>
        <strain evidence="15">NIES-3780</strain>
    </source>
</reference>
<evidence type="ECO:0000256" key="4">
    <source>
        <dbReference type="ARBA" id="ARBA00012251"/>
    </source>
</evidence>
<feature type="region of interest" description="Disordered" evidence="12">
    <location>
        <begin position="1328"/>
        <end position="1391"/>
    </location>
</feature>
<dbReference type="CDD" id="cd22584">
    <property type="entry name" value="Rcat_RBR_unk"/>
    <property type="match status" value="1"/>
</dbReference>
<dbReference type="GO" id="GO:0008270">
    <property type="term" value="F:zinc ion binding"/>
    <property type="evidence" value="ECO:0007669"/>
    <property type="project" value="UniProtKB-KW"/>
</dbReference>
<protein>
    <recommendedName>
        <fullName evidence="4">RBR-type E3 ubiquitin transferase</fullName>
        <ecNumber evidence="4">2.3.2.31</ecNumber>
    </recommendedName>
</protein>